<evidence type="ECO:0000313" key="3">
    <source>
        <dbReference type="Proteomes" id="UP000326702"/>
    </source>
</evidence>
<name>A0A5P9QBG2_9MICO</name>
<protein>
    <submittedName>
        <fullName evidence="2">Uncharacterized protein</fullName>
    </submittedName>
</protein>
<feature type="compositionally biased region" description="Basic and acidic residues" evidence="1">
    <location>
        <begin position="14"/>
        <end position="34"/>
    </location>
</feature>
<dbReference type="RefSeq" id="WP_036949544.1">
    <property type="nucleotide sequence ID" value="NZ_BAABIH010000017.1"/>
</dbReference>
<sequence>MATTTKTKSGFSAAERDAMKERAKELKASTDRAEGEAAVAEKIAAMPEPDRALAQRIHDIVTETAPGLVPRTYYGMPAYAKDGKVLCFFKPSSKFRTRYSNFGFNDVAQLDDGSMWATEYALTELTDDDAERIAGLVRRAVG</sequence>
<dbReference type="KEGG" id="lxl:KDY119_02286"/>
<feature type="compositionally biased region" description="Polar residues" evidence="1">
    <location>
        <begin position="1"/>
        <end position="10"/>
    </location>
</feature>
<evidence type="ECO:0000313" key="2">
    <source>
        <dbReference type="EMBL" id="QFU98767.1"/>
    </source>
</evidence>
<reference evidence="2 3" key="1">
    <citation type="submission" date="2019-10" db="EMBL/GenBank/DDBJ databases">
        <title>Genome sequence of Luteimicrobium xylanilyticum HY-24.</title>
        <authorList>
            <person name="Kim D.Y."/>
            <person name="Park H.-Y."/>
        </authorList>
    </citation>
    <scope>NUCLEOTIDE SEQUENCE [LARGE SCALE GENOMIC DNA]</scope>
    <source>
        <strain evidence="2 3">HY-24</strain>
    </source>
</reference>
<dbReference type="Gene3D" id="3.90.1150.200">
    <property type="match status" value="1"/>
</dbReference>
<dbReference type="Proteomes" id="UP000326702">
    <property type="component" value="Chromosome"/>
</dbReference>
<dbReference type="SUPFAM" id="SSF159888">
    <property type="entry name" value="YdhG-like"/>
    <property type="match status" value="1"/>
</dbReference>
<evidence type="ECO:0000256" key="1">
    <source>
        <dbReference type="SAM" id="MobiDB-lite"/>
    </source>
</evidence>
<gene>
    <name evidence="2" type="ORF">KDY119_02286</name>
</gene>
<proteinExistence type="predicted"/>
<dbReference type="OrthoDB" id="32458at2"/>
<dbReference type="EMBL" id="CP045529">
    <property type="protein sequence ID" value="QFU98767.1"/>
    <property type="molecule type" value="Genomic_DNA"/>
</dbReference>
<accession>A0A5P9QBG2</accession>
<keyword evidence="3" id="KW-1185">Reference proteome</keyword>
<dbReference type="AlphaFoldDB" id="A0A5P9QBG2"/>
<feature type="region of interest" description="Disordered" evidence="1">
    <location>
        <begin position="1"/>
        <end position="34"/>
    </location>
</feature>
<organism evidence="2 3">
    <name type="scientific">Luteimicrobium xylanilyticum</name>
    <dbReference type="NCBI Taxonomy" id="1133546"/>
    <lineage>
        <taxon>Bacteria</taxon>
        <taxon>Bacillati</taxon>
        <taxon>Actinomycetota</taxon>
        <taxon>Actinomycetes</taxon>
        <taxon>Micrococcales</taxon>
        <taxon>Luteimicrobium</taxon>
    </lineage>
</organism>